<feature type="compositionally biased region" description="Basic residues" evidence="4">
    <location>
        <begin position="97"/>
        <end position="109"/>
    </location>
</feature>
<comment type="similarity">
    <text evidence="1">Belongs to the class IV-like SAM-binding methyltransferase superfamily. RNA methyltransferase TrmH family.</text>
</comment>
<dbReference type="SUPFAM" id="SSF55315">
    <property type="entry name" value="L30e-like"/>
    <property type="match status" value="1"/>
</dbReference>
<feature type="compositionally biased region" description="Low complexity" evidence="4">
    <location>
        <begin position="76"/>
        <end position="87"/>
    </location>
</feature>
<dbReference type="RefSeq" id="WP_006303648.1">
    <property type="nucleotide sequence ID" value="NZ_AEDQ01000010.1"/>
</dbReference>
<accession>A0ABN0B191</accession>
<dbReference type="InterPro" id="IPR029026">
    <property type="entry name" value="tRNA_m1G_MTases_N"/>
</dbReference>
<dbReference type="GO" id="GO:0008168">
    <property type="term" value="F:methyltransferase activity"/>
    <property type="evidence" value="ECO:0007669"/>
    <property type="project" value="UniProtKB-KW"/>
</dbReference>
<sequence>MATTNNQQPTTNNQQPTTNNQQPTTNNQQPTHKVAFMDSRREARSYNTSNRQNSNAPSRKRARRGGNGRFERSRDGQSSGFSSGFAGKPRASAFSRGKQHTKPQVRKSRAGAQVHYIEGRRACNEALSLAMPLKRALIQKDVQSPDIRAFEQACIARDIPCEYVSKAALDAASSHGAHQGVMLVTKPFTYTEFADVLRTIDERAAATSALPQLVVVLDHVVDEGNLGACVRSAEIVGATAVIIANARAAQVGVGAYKTSAGAVLRVPIVQVANVARAVLELKNHGFWAMAATEHAERAVWSSPTAGNVCLVMGSEQQGISALVRKSCDFECKLPQRGVIESLNVAQAATVMCYEWLRVNEAALMAGDAGAADNAQAAYNVPANADEFFQS</sequence>
<keyword evidence="2 6" id="KW-0489">Methyltransferase</keyword>
<proteinExistence type="inferred from homology"/>
<reference evidence="6 7" key="1">
    <citation type="submission" date="2010-08" db="EMBL/GenBank/DDBJ databases">
        <authorList>
            <person name="Durkin A.S."/>
            <person name="Madupu R."/>
            <person name="Torralba M."/>
            <person name="Gillis M."/>
            <person name="Methe B."/>
            <person name="Sutton G."/>
            <person name="Nelson K.E."/>
        </authorList>
    </citation>
    <scope>NUCLEOTIDE SEQUENCE [LARGE SCALE GENOMIC DNA]</scope>
    <source>
        <strain evidence="6 7">PB189-T1-4</strain>
    </source>
</reference>
<dbReference type="Gene3D" id="3.30.1330.30">
    <property type="match status" value="1"/>
</dbReference>
<dbReference type="PANTHER" id="PTHR46429:SF1">
    <property type="entry name" value="23S RRNA (GUANOSINE-2'-O-)-METHYLTRANSFERASE RLMB"/>
    <property type="match status" value="1"/>
</dbReference>
<keyword evidence="3" id="KW-0808">Transferase</keyword>
<dbReference type="InterPro" id="IPR001537">
    <property type="entry name" value="SpoU_MeTrfase"/>
</dbReference>
<feature type="domain" description="RNA 2-O ribose methyltransferase substrate binding" evidence="5">
    <location>
        <begin position="116"/>
        <end position="191"/>
    </location>
</feature>
<protein>
    <submittedName>
        <fullName evidence="6">RNA methyltransferase, TrmH family, group 3</fullName>
    </submittedName>
</protein>
<dbReference type="Gene3D" id="3.40.1280.10">
    <property type="match status" value="1"/>
</dbReference>
<dbReference type="EMBL" id="AEDQ01000010">
    <property type="protein sequence ID" value="EFL44542.1"/>
    <property type="molecule type" value="Genomic_DNA"/>
</dbReference>
<evidence type="ECO:0000313" key="7">
    <source>
        <dbReference type="Proteomes" id="UP000004431"/>
    </source>
</evidence>
<dbReference type="InterPro" id="IPR029064">
    <property type="entry name" value="Ribosomal_eL30-like_sf"/>
</dbReference>
<name>A0ABN0B191_9ACTN</name>
<gene>
    <name evidence="6" type="ORF">HMPREF9248_1174</name>
</gene>
<dbReference type="SMART" id="SM00967">
    <property type="entry name" value="SpoU_sub_bind"/>
    <property type="match status" value="1"/>
</dbReference>
<dbReference type="PANTHER" id="PTHR46429">
    <property type="entry name" value="23S RRNA (GUANOSINE-2'-O-)-METHYLTRANSFERASE RLMB"/>
    <property type="match status" value="1"/>
</dbReference>
<organism evidence="6 7">
    <name type="scientific">Fannyhessea vaginae PB189-T1-4</name>
    <dbReference type="NCBI Taxonomy" id="866774"/>
    <lineage>
        <taxon>Bacteria</taxon>
        <taxon>Bacillati</taxon>
        <taxon>Actinomycetota</taxon>
        <taxon>Coriobacteriia</taxon>
        <taxon>Coriobacteriales</taxon>
        <taxon>Atopobiaceae</taxon>
        <taxon>Fannyhessea</taxon>
    </lineage>
</organism>
<keyword evidence="7" id="KW-1185">Reference proteome</keyword>
<evidence type="ECO:0000256" key="2">
    <source>
        <dbReference type="ARBA" id="ARBA00022603"/>
    </source>
</evidence>
<dbReference type="Pfam" id="PF08032">
    <property type="entry name" value="SpoU_sub_bind"/>
    <property type="match status" value="1"/>
</dbReference>
<dbReference type="Proteomes" id="UP000004431">
    <property type="component" value="Unassembled WGS sequence"/>
</dbReference>
<dbReference type="InterPro" id="IPR013123">
    <property type="entry name" value="SpoU_subst-bd"/>
</dbReference>
<dbReference type="CDD" id="cd18103">
    <property type="entry name" value="SpoU-like_RlmB"/>
    <property type="match status" value="1"/>
</dbReference>
<evidence type="ECO:0000313" key="6">
    <source>
        <dbReference type="EMBL" id="EFL44542.1"/>
    </source>
</evidence>
<dbReference type="NCBIfam" id="TIGR00186">
    <property type="entry name" value="rRNA_methyl_3"/>
    <property type="match status" value="1"/>
</dbReference>
<feature type="compositionally biased region" description="Low complexity" evidence="4">
    <location>
        <begin position="1"/>
        <end position="31"/>
    </location>
</feature>
<dbReference type="Pfam" id="PF00588">
    <property type="entry name" value="SpoU_methylase"/>
    <property type="match status" value="1"/>
</dbReference>
<feature type="region of interest" description="Disordered" evidence="4">
    <location>
        <begin position="1"/>
        <end position="112"/>
    </location>
</feature>
<evidence type="ECO:0000256" key="1">
    <source>
        <dbReference type="ARBA" id="ARBA00007228"/>
    </source>
</evidence>
<dbReference type="GO" id="GO:0032259">
    <property type="term" value="P:methylation"/>
    <property type="evidence" value="ECO:0007669"/>
    <property type="project" value="UniProtKB-KW"/>
</dbReference>
<dbReference type="InterPro" id="IPR029028">
    <property type="entry name" value="Alpha/beta_knot_MTases"/>
</dbReference>
<evidence type="ECO:0000259" key="5">
    <source>
        <dbReference type="SMART" id="SM00967"/>
    </source>
</evidence>
<dbReference type="SUPFAM" id="SSF75217">
    <property type="entry name" value="alpha/beta knot"/>
    <property type="match status" value="1"/>
</dbReference>
<dbReference type="InterPro" id="IPR004441">
    <property type="entry name" value="rRNA_MeTrfase_TrmH"/>
</dbReference>
<evidence type="ECO:0000256" key="4">
    <source>
        <dbReference type="SAM" id="MobiDB-lite"/>
    </source>
</evidence>
<comment type="caution">
    <text evidence="6">The sequence shown here is derived from an EMBL/GenBank/DDBJ whole genome shotgun (WGS) entry which is preliminary data.</text>
</comment>
<feature type="compositionally biased region" description="Polar residues" evidence="4">
    <location>
        <begin position="45"/>
        <end position="57"/>
    </location>
</feature>
<evidence type="ECO:0000256" key="3">
    <source>
        <dbReference type="ARBA" id="ARBA00022679"/>
    </source>
</evidence>